<protein>
    <submittedName>
        <fullName evidence="4">Uncharacterized protein</fullName>
    </submittedName>
</protein>
<reference evidence="4 5" key="1">
    <citation type="journal article" date="2017" name="Genome Announc.">
        <title>Complete Genome Sequences of Two Acetylene-Fermenting Pelobacter acetylenicus Strains.</title>
        <authorList>
            <person name="Sutton J.M."/>
            <person name="Baesman S.M."/>
            <person name="Fierst J.L."/>
            <person name="Poret-Peterson A.T."/>
            <person name="Oremland R.S."/>
            <person name="Dunlap D.S."/>
            <person name="Akob D.M."/>
        </authorList>
    </citation>
    <scope>NUCLEOTIDE SEQUENCE [LARGE SCALE GENOMIC DNA]</scope>
    <source>
        <strain evidence="4 5">DSM 3247</strain>
    </source>
</reference>
<feature type="region of interest" description="Disordered" evidence="1">
    <location>
        <begin position="622"/>
        <end position="644"/>
    </location>
</feature>
<feature type="domain" description="Terminase large subunit GpA endonuclease" evidence="3">
    <location>
        <begin position="335"/>
        <end position="619"/>
    </location>
</feature>
<evidence type="ECO:0000259" key="2">
    <source>
        <dbReference type="Pfam" id="PF05876"/>
    </source>
</evidence>
<proteinExistence type="predicted"/>
<dbReference type="AlphaFoldDB" id="A0A1L3GDS2"/>
<dbReference type="GO" id="GO:0004519">
    <property type="term" value="F:endonuclease activity"/>
    <property type="evidence" value="ECO:0007669"/>
    <property type="project" value="InterPro"/>
</dbReference>
<dbReference type="EMBL" id="CP015518">
    <property type="protein sequence ID" value="APG24093.1"/>
    <property type="molecule type" value="Genomic_DNA"/>
</dbReference>
<keyword evidence="5" id="KW-1185">Reference proteome</keyword>
<dbReference type="Pfam" id="PF20454">
    <property type="entry name" value="GpA_nuclease"/>
    <property type="match status" value="1"/>
</dbReference>
<dbReference type="InterPro" id="IPR046453">
    <property type="entry name" value="GpA_ATPase"/>
</dbReference>
<dbReference type="InterPro" id="IPR046454">
    <property type="entry name" value="GpA_endonuclease"/>
</dbReference>
<name>A0A1L3GDS2_SYNAC</name>
<dbReference type="Proteomes" id="UP000182264">
    <property type="component" value="Chromosome"/>
</dbReference>
<evidence type="ECO:0000313" key="5">
    <source>
        <dbReference type="Proteomes" id="UP000182264"/>
    </source>
</evidence>
<dbReference type="GO" id="GO:0016887">
    <property type="term" value="F:ATP hydrolysis activity"/>
    <property type="evidence" value="ECO:0007669"/>
    <property type="project" value="InterPro"/>
</dbReference>
<dbReference type="OrthoDB" id="5181253at2"/>
<evidence type="ECO:0000259" key="3">
    <source>
        <dbReference type="Pfam" id="PF20454"/>
    </source>
</evidence>
<evidence type="ECO:0000256" key="1">
    <source>
        <dbReference type="SAM" id="MobiDB-lite"/>
    </source>
</evidence>
<feature type="domain" description="Phage terminase large subunit GpA ATPase" evidence="2">
    <location>
        <begin position="75"/>
        <end position="321"/>
    </location>
</feature>
<accession>A0A1L3GDS2</accession>
<evidence type="ECO:0000313" key="4">
    <source>
        <dbReference type="EMBL" id="APG24093.1"/>
    </source>
</evidence>
<gene>
    <name evidence="4" type="ORF">A7E75_02895</name>
</gene>
<dbReference type="Pfam" id="PF05876">
    <property type="entry name" value="GpA_ATPase"/>
    <property type="match status" value="1"/>
</dbReference>
<sequence>MSQGRDLNTQGALLPDRILSRSTVARYLRSELIGRIPDRIQLCITAAVRHRLRRPERMPVSQWCEAYRIMPSADAMPGKWRRELAPHAVRVMDTWALPWVREVWFCGPDQASKTNAMLGCMGYSIDRAPGNIFYTMPSQDAAKRILGQKLIPMLQLTRPLAKLISKRADDTSQGMIRMANGVAIYPAWANSATSTATFSAKYTFNDEVDKWEMVGTETDPIRRLRKRAKKYRFHKHFFGSTPAGKYIYSGAMACQQVQQYANRCPHCGELIIMDTDHIIIPKGASVDDIKRDPGAIGYACNSCGSLWNEADRSRSFEQGDWIIVKGPDCHRPVDVGFLLSGIATPDMKLADIACTIVQAEAGDLSAKRDLAHGIQCIDYEPETTAAREDDHLLRYRSGLPRNAVPLGTAMLGLLADTQQDSFYYELWAYGYAPEIDMRMIRHGILPSFVDLEYLLHQEVFADADGKEFRVQIGLIDSGGTRKGWQKHSRTVEVYDWCSKHRIMIPIKGIWSRRDGDMISYKTVETFPGTSKRIPGGLVRANLKVDYFKDELARRLAIEPDDPGAPLYHDDIDEAFAKHYTAEVKDEESGEWKHDKKKGRNDFWDCNVYAIALREILKTRIPRRPDDPANVAPQRRIYSKGAHRD</sequence>
<dbReference type="RefSeq" id="WP_072285910.1">
    <property type="nucleotide sequence ID" value="NZ_CP015455.1"/>
</dbReference>
<dbReference type="STRING" id="29542.A6070_11520"/>
<organism evidence="4 5">
    <name type="scientific">Syntrophotalea acetylenica</name>
    <name type="common">Pelobacter acetylenicus</name>
    <dbReference type="NCBI Taxonomy" id="29542"/>
    <lineage>
        <taxon>Bacteria</taxon>
        <taxon>Pseudomonadati</taxon>
        <taxon>Thermodesulfobacteriota</taxon>
        <taxon>Desulfuromonadia</taxon>
        <taxon>Desulfuromonadales</taxon>
        <taxon>Syntrophotaleaceae</taxon>
        <taxon>Syntrophotalea</taxon>
    </lineage>
</organism>
<dbReference type="KEGG" id="pace:A6070_11520"/>